<dbReference type="Proteomes" id="UP001165085">
    <property type="component" value="Unassembled WGS sequence"/>
</dbReference>
<evidence type="ECO:0000256" key="2">
    <source>
        <dbReference type="SAM" id="Phobius"/>
    </source>
</evidence>
<evidence type="ECO:0000313" key="3">
    <source>
        <dbReference type="EMBL" id="GMH78837.1"/>
    </source>
</evidence>
<gene>
    <name evidence="3" type="ORF">TrST_g8156</name>
</gene>
<feature type="transmembrane region" description="Helical" evidence="2">
    <location>
        <begin position="45"/>
        <end position="66"/>
    </location>
</feature>
<protein>
    <submittedName>
        <fullName evidence="3">Uncharacterized protein</fullName>
    </submittedName>
</protein>
<keyword evidence="2" id="KW-0812">Transmembrane</keyword>
<proteinExistence type="predicted"/>
<keyword evidence="2" id="KW-1133">Transmembrane helix</keyword>
<sequence>MRESNEYMRQTNDTTNTNTESNTTTSSSFDDHPIASIQGPFRLGYGYMILLFFLSLVSPTSLVYYAAVEAEDATRYFAYGQIFFPICVACNLILFVAHPREKSWQNKFTALYLMPYFAVYDVASFVGQVFTNPIISNLNTENGVGLASAFPVALVFAHVPICYLLIRIRRRIAKFNDEKLHHYLDETVFLQGFLSLPPLIFLSVEAIQCTVDVTEEEIIEEKGEGRDGIHYKCGALLYPQIFNYLPRKVKFRLSCVAFIVVSNVTLYSMSSEGPSTVFILSLFGVSCLGIVSLAISEGVAIVKDVRKNSEAVREKGQGLLDTVLEHVFNPHELHHDPVKGTNIHVHINENKTQDE</sequence>
<feature type="transmembrane region" description="Helical" evidence="2">
    <location>
        <begin position="251"/>
        <end position="270"/>
    </location>
</feature>
<name>A0A9W7AV15_9STRA</name>
<dbReference type="EMBL" id="BRXY01000227">
    <property type="protein sequence ID" value="GMH78837.1"/>
    <property type="molecule type" value="Genomic_DNA"/>
</dbReference>
<feature type="transmembrane region" description="Helical" evidence="2">
    <location>
        <begin position="78"/>
        <end position="97"/>
    </location>
</feature>
<feature type="transmembrane region" description="Helical" evidence="2">
    <location>
        <begin position="276"/>
        <end position="302"/>
    </location>
</feature>
<feature type="transmembrane region" description="Helical" evidence="2">
    <location>
        <begin position="143"/>
        <end position="166"/>
    </location>
</feature>
<dbReference type="AlphaFoldDB" id="A0A9W7AV15"/>
<organism evidence="3 4">
    <name type="scientific">Triparma strigata</name>
    <dbReference type="NCBI Taxonomy" id="1606541"/>
    <lineage>
        <taxon>Eukaryota</taxon>
        <taxon>Sar</taxon>
        <taxon>Stramenopiles</taxon>
        <taxon>Ochrophyta</taxon>
        <taxon>Bolidophyceae</taxon>
        <taxon>Parmales</taxon>
        <taxon>Triparmaceae</taxon>
        <taxon>Triparma</taxon>
    </lineage>
</organism>
<feature type="region of interest" description="Disordered" evidence="1">
    <location>
        <begin position="1"/>
        <end position="28"/>
    </location>
</feature>
<keyword evidence="2" id="KW-0472">Membrane</keyword>
<accession>A0A9W7AV15</accession>
<reference evidence="4" key="1">
    <citation type="journal article" date="2023" name="Commun. Biol.">
        <title>Genome analysis of Parmales, the sister group of diatoms, reveals the evolutionary specialization of diatoms from phago-mixotrophs to photoautotrophs.</title>
        <authorList>
            <person name="Ban H."/>
            <person name="Sato S."/>
            <person name="Yoshikawa S."/>
            <person name="Yamada K."/>
            <person name="Nakamura Y."/>
            <person name="Ichinomiya M."/>
            <person name="Sato N."/>
            <person name="Blanc-Mathieu R."/>
            <person name="Endo H."/>
            <person name="Kuwata A."/>
            <person name="Ogata H."/>
        </authorList>
    </citation>
    <scope>NUCLEOTIDE SEQUENCE [LARGE SCALE GENOMIC DNA]</scope>
    <source>
        <strain evidence="4">NIES 3701</strain>
    </source>
</reference>
<comment type="caution">
    <text evidence="3">The sequence shown here is derived from an EMBL/GenBank/DDBJ whole genome shotgun (WGS) entry which is preliminary data.</text>
</comment>
<dbReference type="OrthoDB" id="202804at2759"/>
<feature type="compositionally biased region" description="Low complexity" evidence="1">
    <location>
        <begin position="11"/>
        <end position="28"/>
    </location>
</feature>
<evidence type="ECO:0000256" key="1">
    <source>
        <dbReference type="SAM" id="MobiDB-lite"/>
    </source>
</evidence>
<feature type="transmembrane region" description="Helical" evidence="2">
    <location>
        <begin position="109"/>
        <end position="131"/>
    </location>
</feature>
<keyword evidence="4" id="KW-1185">Reference proteome</keyword>
<evidence type="ECO:0000313" key="4">
    <source>
        <dbReference type="Proteomes" id="UP001165085"/>
    </source>
</evidence>